<dbReference type="AlphaFoldDB" id="A0A8X8A464"/>
<accession>A0A8X8A464</accession>
<protein>
    <submittedName>
        <fullName evidence="2">Uncharacterized protein</fullName>
    </submittedName>
</protein>
<reference evidence="2" key="1">
    <citation type="journal article" date="2020" name="bioRxiv">
        <title>Hybrid origin of Populus tomentosa Carr. identified through genome sequencing and phylogenomic analysis.</title>
        <authorList>
            <person name="An X."/>
            <person name="Gao K."/>
            <person name="Chen Z."/>
            <person name="Li J."/>
            <person name="Yang X."/>
            <person name="Yang X."/>
            <person name="Zhou J."/>
            <person name="Guo T."/>
            <person name="Zhao T."/>
            <person name="Huang S."/>
            <person name="Miao D."/>
            <person name="Khan W.U."/>
            <person name="Rao P."/>
            <person name="Ye M."/>
            <person name="Lei B."/>
            <person name="Liao W."/>
            <person name="Wang J."/>
            <person name="Ji L."/>
            <person name="Li Y."/>
            <person name="Guo B."/>
            <person name="Mustafa N.S."/>
            <person name="Li S."/>
            <person name="Yun Q."/>
            <person name="Keller S.R."/>
            <person name="Mao J."/>
            <person name="Zhang R."/>
            <person name="Strauss S.H."/>
        </authorList>
    </citation>
    <scope>NUCLEOTIDE SEQUENCE</scope>
    <source>
        <strain evidence="2">GM15</strain>
        <tissue evidence="2">Leaf</tissue>
    </source>
</reference>
<organism evidence="2 3">
    <name type="scientific">Populus tomentosa</name>
    <name type="common">Chinese white poplar</name>
    <dbReference type="NCBI Taxonomy" id="118781"/>
    <lineage>
        <taxon>Eukaryota</taxon>
        <taxon>Viridiplantae</taxon>
        <taxon>Streptophyta</taxon>
        <taxon>Embryophyta</taxon>
        <taxon>Tracheophyta</taxon>
        <taxon>Spermatophyta</taxon>
        <taxon>Magnoliopsida</taxon>
        <taxon>eudicotyledons</taxon>
        <taxon>Gunneridae</taxon>
        <taxon>Pentapetalae</taxon>
        <taxon>rosids</taxon>
        <taxon>fabids</taxon>
        <taxon>Malpighiales</taxon>
        <taxon>Salicaceae</taxon>
        <taxon>Saliceae</taxon>
        <taxon>Populus</taxon>
    </lineage>
</organism>
<dbReference type="Proteomes" id="UP000886885">
    <property type="component" value="Chromosome 4D"/>
</dbReference>
<name>A0A8X8A464_POPTO</name>
<feature type="transmembrane region" description="Helical" evidence="1">
    <location>
        <begin position="12"/>
        <end position="33"/>
    </location>
</feature>
<evidence type="ECO:0000313" key="3">
    <source>
        <dbReference type="Proteomes" id="UP000886885"/>
    </source>
</evidence>
<dbReference type="EMBL" id="JAAWWB010000008">
    <property type="protein sequence ID" value="KAG6777528.1"/>
    <property type="molecule type" value="Genomic_DNA"/>
</dbReference>
<keyword evidence="1" id="KW-0472">Membrane</keyword>
<gene>
    <name evidence="2" type="ORF">POTOM_017353</name>
</gene>
<keyword evidence="3" id="KW-1185">Reference proteome</keyword>
<keyword evidence="1" id="KW-1133">Transmembrane helix</keyword>
<evidence type="ECO:0000313" key="2">
    <source>
        <dbReference type="EMBL" id="KAG6777528.1"/>
    </source>
</evidence>
<comment type="caution">
    <text evidence="2">The sequence shown here is derived from an EMBL/GenBank/DDBJ whole genome shotgun (WGS) entry which is preliminary data.</text>
</comment>
<proteinExistence type="predicted"/>
<evidence type="ECO:0000256" key="1">
    <source>
        <dbReference type="SAM" id="Phobius"/>
    </source>
</evidence>
<keyword evidence="1" id="KW-0812">Transmembrane</keyword>
<sequence length="114" mass="12951">MYCIRNSADMLMLTYGFFSFYLTVDLFPLLLFCKIVSRANYNPVLFLQTRLNDPWSLKVARSLVVVVVVNPYCTKHLSATALKTSDLPVESRSSDLLLTPTAFGSHPEIFQVLR</sequence>